<keyword evidence="3" id="KW-1185">Reference proteome</keyword>
<dbReference type="RefSeq" id="WP_109692181.1">
    <property type="nucleotide sequence ID" value="NZ_QGDD01000001.1"/>
</dbReference>
<comment type="caution">
    <text evidence="2">The sequence shown here is derived from an EMBL/GenBank/DDBJ whole genome shotgun (WGS) entry which is preliminary data.</text>
</comment>
<accession>A0A316TJD3</accession>
<dbReference type="AlphaFoldDB" id="A0A316TJD3"/>
<keyword evidence="1" id="KW-0812">Transmembrane</keyword>
<keyword evidence="1" id="KW-0472">Membrane</keyword>
<dbReference type="EMBL" id="QGDD01000001">
    <property type="protein sequence ID" value="PWN04677.1"/>
    <property type="molecule type" value="Genomic_DNA"/>
</dbReference>
<dbReference type="Proteomes" id="UP000245507">
    <property type="component" value="Unassembled WGS sequence"/>
</dbReference>
<evidence type="ECO:0000256" key="1">
    <source>
        <dbReference type="SAM" id="Phobius"/>
    </source>
</evidence>
<evidence type="ECO:0000313" key="3">
    <source>
        <dbReference type="Proteomes" id="UP000245507"/>
    </source>
</evidence>
<proteinExistence type="predicted"/>
<organism evidence="2 3">
    <name type="scientific">Nocardioides silvaticus</name>
    <dbReference type="NCBI Taxonomy" id="2201891"/>
    <lineage>
        <taxon>Bacteria</taxon>
        <taxon>Bacillati</taxon>
        <taxon>Actinomycetota</taxon>
        <taxon>Actinomycetes</taxon>
        <taxon>Propionibacteriales</taxon>
        <taxon>Nocardioidaceae</taxon>
        <taxon>Nocardioides</taxon>
    </lineage>
</organism>
<protein>
    <submittedName>
        <fullName evidence="2">Uncharacterized protein</fullName>
    </submittedName>
</protein>
<keyword evidence="1" id="KW-1133">Transmembrane helix</keyword>
<reference evidence="2 3" key="1">
    <citation type="submission" date="2018-05" db="EMBL/GenBank/DDBJ databases">
        <title>Nocardioides silvaticus genome.</title>
        <authorList>
            <person name="Li C."/>
            <person name="Wang G."/>
        </authorList>
    </citation>
    <scope>NUCLEOTIDE SEQUENCE [LARGE SCALE GENOMIC DNA]</scope>
    <source>
        <strain evidence="2 3">CCTCC AB 2018079</strain>
    </source>
</reference>
<gene>
    <name evidence="2" type="ORF">DJ010_03395</name>
</gene>
<feature type="transmembrane region" description="Helical" evidence="1">
    <location>
        <begin position="15"/>
        <end position="34"/>
    </location>
</feature>
<name>A0A316TJD3_9ACTN</name>
<sequence>MDKELVKDIVGRPKWWLVAAPLIVLFLVAAALLVPKAADGATNAEAVPVATRTTPRTCPSMEWSCYTARHYGRDFRRERLRNSRGVEFTPRVKRMIQRSLSAKGYDARGDGSWWRDTLGITACMAGPRWTGVCRRGQQWVNRLLSETIRVTAFCAGAAVIGTLAGGGGWGAGKGALGCLWSRAMGLWD</sequence>
<evidence type="ECO:0000313" key="2">
    <source>
        <dbReference type="EMBL" id="PWN04677.1"/>
    </source>
</evidence>